<protein>
    <recommendedName>
        <fullName evidence="6">BED-type domain-containing protein</fullName>
    </recommendedName>
</protein>
<dbReference type="InterPro" id="IPR036236">
    <property type="entry name" value="Znf_C2H2_sf"/>
</dbReference>
<evidence type="ECO:0000256" key="5">
    <source>
        <dbReference type="SAM" id="MobiDB-lite"/>
    </source>
</evidence>
<evidence type="ECO:0000313" key="8">
    <source>
        <dbReference type="Proteomes" id="UP001457282"/>
    </source>
</evidence>
<evidence type="ECO:0000256" key="1">
    <source>
        <dbReference type="ARBA" id="ARBA00022723"/>
    </source>
</evidence>
<feature type="domain" description="BED-type" evidence="6">
    <location>
        <begin position="59"/>
        <end position="113"/>
    </location>
</feature>
<dbReference type="Proteomes" id="UP001457282">
    <property type="component" value="Unassembled WGS sequence"/>
</dbReference>
<dbReference type="GO" id="GO:0008270">
    <property type="term" value="F:zinc ion binding"/>
    <property type="evidence" value="ECO:0007669"/>
    <property type="project" value="UniProtKB-KW"/>
</dbReference>
<accession>A0AAW1XK41</accession>
<evidence type="ECO:0000313" key="7">
    <source>
        <dbReference type="EMBL" id="KAK9936949.1"/>
    </source>
</evidence>
<evidence type="ECO:0000256" key="3">
    <source>
        <dbReference type="ARBA" id="ARBA00022833"/>
    </source>
</evidence>
<evidence type="ECO:0000259" key="6">
    <source>
        <dbReference type="PROSITE" id="PS50808"/>
    </source>
</evidence>
<dbReference type="GO" id="GO:0005634">
    <property type="term" value="C:nucleus"/>
    <property type="evidence" value="ECO:0007669"/>
    <property type="project" value="TreeGrafter"/>
</dbReference>
<comment type="caution">
    <text evidence="7">The sequence shown here is derived from an EMBL/GenBank/DDBJ whole genome shotgun (WGS) entry which is preliminary data.</text>
</comment>
<dbReference type="InterPro" id="IPR053031">
    <property type="entry name" value="Cuticle_assoc_protein"/>
</dbReference>
<keyword evidence="2 4" id="KW-0863">Zinc-finger</keyword>
<organism evidence="7 8">
    <name type="scientific">Rubus argutus</name>
    <name type="common">Southern blackberry</name>
    <dbReference type="NCBI Taxonomy" id="59490"/>
    <lineage>
        <taxon>Eukaryota</taxon>
        <taxon>Viridiplantae</taxon>
        <taxon>Streptophyta</taxon>
        <taxon>Embryophyta</taxon>
        <taxon>Tracheophyta</taxon>
        <taxon>Spermatophyta</taxon>
        <taxon>Magnoliopsida</taxon>
        <taxon>eudicotyledons</taxon>
        <taxon>Gunneridae</taxon>
        <taxon>Pentapetalae</taxon>
        <taxon>rosids</taxon>
        <taxon>fabids</taxon>
        <taxon>Rosales</taxon>
        <taxon>Rosaceae</taxon>
        <taxon>Rosoideae</taxon>
        <taxon>Rosoideae incertae sedis</taxon>
        <taxon>Rubus</taxon>
    </lineage>
</organism>
<proteinExistence type="predicted"/>
<dbReference type="PANTHER" id="PTHR34396">
    <property type="entry name" value="OS03G0264950 PROTEIN-RELATED"/>
    <property type="match status" value="1"/>
</dbReference>
<dbReference type="SUPFAM" id="SSF57667">
    <property type="entry name" value="beta-beta-alpha zinc fingers"/>
    <property type="match status" value="1"/>
</dbReference>
<evidence type="ECO:0000256" key="4">
    <source>
        <dbReference type="PROSITE-ProRule" id="PRU00027"/>
    </source>
</evidence>
<dbReference type="PANTHER" id="PTHR34396:SF25">
    <property type="entry name" value="BOUNDARY ELEMENT ASSOCIATED FACTOR"/>
    <property type="match status" value="1"/>
</dbReference>
<dbReference type="GO" id="GO:1990837">
    <property type="term" value="F:sequence-specific double-stranded DNA binding"/>
    <property type="evidence" value="ECO:0007669"/>
    <property type="project" value="TreeGrafter"/>
</dbReference>
<feature type="compositionally biased region" description="Polar residues" evidence="5">
    <location>
        <begin position="1"/>
        <end position="25"/>
    </location>
</feature>
<sequence length="147" mass="15967">MTFEGSSQHENNMEIQETPTATEGDTSIPIAPVAIPSAAAPNEVNPEIDACIARVGLGNLRSHVWENFTRKTIKGEMRAVCKDCHKSLSAASKSGTSDLKNHIKVCLMRKQKMIGQAMLNPMNGGDGSMKLSVYELIKQNQEGNLLI</sequence>
<keyword evidence="8" id="KW-1185">Reference proteome</keyword>
<dbReference type="EMBL" id="JBEDUW010000003">
    <property type="protein sequence ID" value="KAK9936949.1"/>
    <property type="molecule type" value="Genomic_DNA"/>
</dbReference>
<feature type="region of interest" description="Disordered" evidence="5">
    <location>
        <begin position="1"/>
        <end position="28"/>
    </location>
</feature>
<dbReference type="PROSITE" id="PS50808">
    <property type="entry name" value="ZF_BED"/>
    <property type="match status" value="1"/>
</dbReference>
<evidence type="ECO:0000256" key="2">
    <source>
        <dbReference type="ARBA" id="ARBA00022771"/>
    </source>
</evidence>
<dbReference type="GO" id="GO:0006357">
    <property type="term" value="P:regulation of transcription by RNA polymerase II"/>
    <property type="evidence" value="ECO:0007669"/>
    <property type="project" value="TreeGrafter"/>
</dbReference>
<keyword evidence="1" id="KW-0479">Metal-binding</keyword>
<gene>
    <name evidence="7" type="ORF">M0R45_013768</name>
</gene>
<dbReference type="Pfam" id="PF02892">
    <property type="entry name" value="zf-BED"/>
    <property type="match status" value="1"/>
</dbReference>
<reference evidence="7 8" key="1">
    <citation type="journal article" date="2023" name="G3 (Bethesda)">
        <title>A chromosome-length genome assembly and annotation of blackberry (Rubus argutus, cv. 'Hillquist').</title>
        <authorList>
            <person name="Bruna T."/>
            <person name="Aryal R."/>
            <person name="Dudchenko O."/>
            <person name="Sargent D.J."/>
            <person name="Mead D."/>
            <person name="Buti M."/>
            <person name="Cavallini A."/>
            <person name="Hytonen T."/>
            <person name="Andres J."/>
            <person name="Pham M."/>
            <person name="Weisz D."/>
            <person name="Mascagni F."/>
            <person name="Usai G."/>
            <person name="Natali L."/>
            <person name="Bassil N."/>
            <person name="Fernandez G.E."/>
            <person name="Lomsadze A."/>
            <person name="Armour M."/>
            <person name="Olukolu B."/>
            <person name="Poorten T."/>
            <person name="Britton C."/>
            <person name="Davik J."/>
            <person name="Ashrafi H."/>
            <person name="Aiden E.L."/>
            <person name="Borodovsky M."/>
            <person name="Worthington M."/>
        </authorList>
    </citation>
    <scope>NUCLEOTIDE SEQUENCE [LARGE SCALE GENOMIC DNA]</scope>
    <source>
        <strain evidence="7">PI 553951</strain>
    </source>
</reference>
<keyword evidence="3" id="KW-0862">Zinc</keyword>
<dbReference type="AlphaFoldDB" id="A0AAW1XK41"/>
<dbReference type="InterPro" id="IPR003656">
    <property type="entry name" value="Znf_BED"/>
</dbReference>
<name>A0AAW1XK41_RUBAR</name>
<dbReference type="SMART" id="SM00614">
    <property type="entry name" value="ZnF_BED"/>
    <property type="match status" value="1"/>
</dbReference>